<comment type="caution">
    <text evidence="1">The sequence shown here is derived from an EMBL/GenBank/DDBJ whole genome shotgun (WGS) entry which is preliminary data.</text>
</comment>
<dbReference type="RefSeq" id="WP_117393437.1">
    <property type="nucleotide sequence ID" value="NZ_QWDC01000003.1"/>
</dbReference>
<reference evidence="1 2" key="1">
    <citation type="submission" date="2018-08" db="EMBL/GenBank/DDBJ databases">
        <title>Mucilaginibacter sp. MYSH2.</title>
        <authorList>
            <person name="Seo T."/>
        </authorList>
    </citation>
    <scope>NUCLEOTIDE SEQUENCE [LARGE SCALE GENOMIC DNA]</scope>
    <source>
        <strain evidence="1 2">MYSH2</strain>
    </source>
</reference>
<accession>A0A372NQK9</accession>
<name>A0A372NQK9_9SPHI</name>
<sequence length="162" mass="19288">MHQFEHKRIDVAIKWQKPVSLEEVSEIEADKCKDTYFYKIIGRHNNNFKLFYIGKCIEQYVTTRIFQKDHLIKQADFKEAHKKHKLLVSFGNLSEEQKLKPTELSNVESLLIYSHTHDDFSYIKNKQCSLSHNVIKNYRIINSGWREEGMYKIVAYGLFVRS</sequence>
<evidence type="ECO:0000313" key="1">
    <source>
        <dbReference type="EMBL" id="RFZ91224.1"/>
    </source>
</evidence>
<keyword evidence="2" id="KW-1185">Reference proteome</keyword>
<protein>
    <submittedName>
        <fullName evidence="1">Uncharacterized protein</fullName>
    </submittedName>
</protein>
<proteinExistence type="predicted"/>
<gene>
    <name evidence="1" type="ORF">D0C36_20015</name>
</gene>
<evidence type="ECO:0000313" key="2">
    <source>
        <dbReference type="Proteomes" id="UP000264217"/>
    </source>
</evidence>
<dbReference type="Proteomes" id="UP000264217">
    <property type="component" value="Unassembled WGS sequence"/>
</dbReference>
<dbReference type="EMBL" id="QWDC01000003">
    <property type="protein sequence ID" value="RFZ91224.1"/>
    <property type="molecule type" value="Genomic_DNA"/>
</dbReference>
<dbReference type="AlphaFoldDB" id="A0A372NQK9"/>
<organism evidence="1 2">
    <name type="scientific">Mucilaginibacter conchicola</name>
    <dbReference type="NCBI Taxonomy" id="2303333"/>
    <lineage>
        <taxon>Bacteria</taxon>
        <taxon>Pseudomonadati</taxon>
        <taxon>Bacteroidota</taxon>
        <taxon>Sphingobacteriia</taxon>
        <taxon>Sphingobacteriales</taxon>
        <taxon>Sphingobacteriaceae</taxon>
        <taxon>Mucilaginibacter</taxon>
    </lineage>
</organism>